<evidence type="ECO:0000256" key="1">
    <source>
        <dbReference type="ARBA" id="ARBA00009801"/>
    </source>
</evidence>
<comment type="similarity">
    <text evidence="7">Belongs to the GAR1 family.</text>
</comment>
<dbReference type="Pfam" id="PF04410">
    <property type="entry name" value="Gar1"/>
    <property type="match status" value="1"/>
</dbReference>
<evidence type="ECO:0000256" key="3">
    <source>
        <dbReference type="ARBA" id="ARBA00022552"/>
    </source>
</evidence>
<keyword evidence="4" id="KW-0597">Phosphoprotein</keyword>
<comment type="similarity">
    <text evidence="1">Belongs to the NAF1 family.</text>
</comment>
<gene>
    <name evidence="8" type="ORF">THASP1DRAFT_9800</name>
</gene>
<dbReference type="STRING" id="78915.A0A4P9XTW6"/>
<keyword evidence="7" id="KW-0687">Ribonucleoprotein</keyword>
<protein>
    <recommendedName>
        <fullName evidence="7">H/ACA ribonucleoprotein complex subunit</fullName>
    </recommendedName>
</protein>
<sequence>LRTRNEVEPPVPARPQLNITPETPLALLGSVRTVLGTSVIVAQNMMAEARALDLGSILVLESRQVLGEVFDTFGPVAQPLYTVRFQTEQELLDMGVAVGARVFFLQNQTQFVATQELRKIKGSDASNLYDEEVSEGV</sequence>
<keyword evidence="6 7" id="KW-0539">Nucleus</keyword>
<dbReference type="GO" id="GO:0005730">
    <property type="term" value="C:nucleolus"/>
    <property type="evidence" value="ECO:0007669"/>
    <property type="project" value="UniProtKB-SubCell"/>
</dbReference>
<comment type="subunit">
    <text evidence="7">Component of the small nucleolar ribonucleoprotein particles containing H/ACA-type snoRNAs (H/ACA snoRNPs).</text>
</comment>
<keyword evidence="2 7" id="KW-0690">Ribosome biogenesis</keyword>
<evidence type="ECO:0000313" key="8">
    <source>
        <dbReference type="EMBL" id="RKP09637.1"/>
    </source>
</evidence>
<reference evidence="9" key="1">
    <citation type="journal article" date="2018" name="Nat. Microbiol.">
        <title>Leveraging single-cell genomics to expand the fungal tree of life.</title>
        <authorList>
            <person name="Ahrendt S.R."/>
            <person name="Quandt C.A."/>
            <person name="Ciobanu D."/>
            <person name="Clum A."/>
            <person name="Salamov A."/>
            <person name="Andreopoulos B."/>
            <person name="Cheng J.F."/>
            <person name="Woyke T."/>
            <person name="Pelin A."/>
            <person name="Henrissat B."/>
            <person name="Reynolds N.K."/>
            <person name="Benny G.L."/>
            <person name="Smith M.E."/>
            <person name="James T.Y."/>
            <person name="Grigoriev I.V."/>
        </authorList>
    </citation>
    <scope>NUCLEOTIDE SEQUENCE [LARGE SCALE GENOMIC DNA]</scope>
    <source>
        <strain evidence="9">RSA 1356</strain>
    </source>
</reference>
<name>A0A4P9XTW6_9FUNG</name>
<accession>A0A4P9XTW6</accession>
<feature type="non-terminal residue" evidence="8">
    <location>
        <position position="1"/>
    </location>
</feature>
<keyword evidence="5 7" id="KW-0694">RNA-binding</keyword>
<dbReference type="GO" id="GO:0001522">
    <property type="term" value="P:pseudouridine synthesis"/>
    <property type="evidence" value="ECO:0007669"/>
    <property type="project" value="InterPro"/>
</dbReference>
<evidence type="ECO:0000256" key="6">
    <source>
        <dbReference type="ARBA" id="ARBA00023242"/>
    </source>
</evidence>
<evidence type="ECO:0000313" key="9">
    <source>
        <dbReference type="Proteomes" id="UP000271241"/>
    </source>
</evidence>
<proteinExistence type="inferred from homology"/>
<evidence type="ECO:0000256" key="7">
    <source>
        <dbReference type="RuleBase" id="RU364004"/>
    </source>
</evidence>
<feature type="non-terminal residue" evidence="8">
    <location>
        <position position="137"/>
    </location>
</feature>
<dbReference type="InterPro" id="IPR007504">
    <property type="entry name" value="H/ACA_rnp_Gar1/Naf1"/>
</dbReference>
<dbReference type="GO" id="GO:0006364">
    <property type="term" value="P:rRNA processing"/>
    <property type="evidence" value="ECO:0007669"/>
    <property type="project" value="UniProtKB-KW"/>
</dbReference>
<dbReference type="OrthoDB" id="21550at2759"/>
<dbReference type="Gene3D" id="2.40.10.230">
    <property type="entry name" value="Probable tRNA pseudouridine synthase domain"/>
    <property type="match status" value="1"/>
</dbReference>
<dbReference type="GO" id="GO:0005732">
    <property type="term" value="C:sno(s)RNA-containing ribonucleoprotein complex"/>
    <property type="evidence" value="ECO:0007669"/>
    <property type="project" value="InterPro"/>
</dbReference>
<dbReference type="PANTHER" id="PTHR31633">
    <property type="entry name" value="H/ACA RIBONUCLEOPROTEIN COMPLEX NON-CORE SUBUNIT NAF1"/>
    <property type="match status" value="1"/>
</dbReference>
<evidence type="ECO:0000256" key="5">
    <source>
        <dbReference type="ARBA" id="ARBA00022884"/>
    </source>
</evidence>
<dbReference type="GO" id="GO:0003723">
    <property type="term" value="F:RNA binding"/>
    <property type="evidence" value="ECO:0007669"/>
    <property type="project" value="UniProtKB-KW"/>
</dbReference>
<comment type="function">
    <text evidence="7">Required for ribosome biogenesis. Part of a complex which catalyzes pseudouridylation of rRNA. This involves the isomerization of uridine such that the ribose is subsequently attached to C5, instead of the normal N1. Pseudouridine ("psi") residues may serve to stabilize the conformation of rRNAs.</text>
</comment>
<dbReference type="InterPro" id="IPR040309">
    <property type="entry name" value="Naf1"/>
</dbReference>
<dbReference type="AlphaFoldDB" id="A0A4P9XTW6"/>
<keyword evidence="9" id="KW-1185">Reference proteome</keyword>
<dbReference type="EMBL" id="KZ992499">
    <property type="protein sequence ID" value="RKP09637.1"/>
    <property type="molecule type" value="Genomic_DNA"/>
</dbReference>
<dbReference type="InterPro" id="IPR038664">
    <property type="entry name" value="Gar1/Naf1_Cbf5-bd_sf"/>
</dbReference>
<organism evidence="8 9">
    <name type="scientific">Thamnocephalis sphaerospora</name>
    <dbReference type="NCBI Taxonomy" id="78915"/>
    <lineage>
        <taxon>Eukaryota</taxon>
        <taxon>Fungi</taxon>
        <taxon>Fungi incertae sedis</taxon>
        <taxon>Zoopagomycota</taxon>
        <taxon>Zoopagomycotina</taxon>
        <taxon>Zoopagomycetes</taxon>
        <taxon>Zoopagales</taxon>
        <taxon>Sigmoideomycetaceae</taxon>
        <taxon>Thamnocephalis</taxon>
    </lineage>
</organism>
<evidence type="ECO:0000256" key="4">
    <source>
        <dbReference type="ARBA" id="ARBA00022553"/>
    </source>
</evidence>
<dbReference type="GO" id="GO:0000493">
    <property type="term" value="P:box H/ACA snoRNP assembly"/>
    <property type="evidence" value="ECO:0007669"/>
    <property type="project" value="InterPro"/>
</dbReference>
<comment type="subcellular location">
    <subcellularLocation>
        <location evidence="7">Nucleus</location>
        <location evidence="7">Nucleolus</location>
    </subcellularLocation>
</comment>
<keyword evidence="3 7" id="KW-0698">rRNA processing</keyword>
<dbReference type="SUPFAM" id="SSF50447">
    <property type="entry name" value="Translation proteins"/>
    <property type="match status" value="1"/>
</dbReference>
<dbReference type="Proteomes" id="UP000271241">
    <property type="component" value="Unassembled WGS sequence"/>
</dbReference>
<dbReference type="PANTHER" id="PTHR31633:SF1">
    <property type="entry name" value="H_ACA RIBONUCLEOPROTEIN COMPLEX NON-CORE SUBUNIT NAF1"/>
    <property type="match status" value="1"/>
</dbReference>
<dbReference type="InterPro" id="IPR009000">
    <property type="entry name" value="Transl_B-barrel_sf"/>
</dbReference>
<evidence type="ECO:0000256" key="2">
    <source>
        <dbReference type="ARBA" id="ARBA00022517"/>
    </source>
</evidence>